<dbReference type="InterPro" id="IPR000086">
    <property type="entry name" value="NUDIX_hydrolase_dom"/>
</dbReference>
<dbReference type="Pfam" id="PF00293">
    <property type="entry name" value="NUDIX"/>
    <property type="match status" value="1"/>
</dbReference>
<evidence type="ECO:0000313" key="2">
    <source>
        <dbReference type="EMBL" id="MBB6182081.1"/>
    </source>
</evidence>
<keyword evidence="3" id="KW-1185">Reference proteome</keyword>
<evidence type="ECO:0000259" key="1">
    <source>
        <dbReference type="PROSITE" id="PS51462"/>
    </source>
</evidence>
<proteinExistence type="predicted"/>
<name>A0A7W9Z3Y1_9HYPH</name>
<organism evidence="2 3">
    <name type="scientific">Pseudorhizobium flavum</name>
    <dbReference type="NCBI Taxonomy" id="1335061"/>
    <lineage>
        <taxon>Bacteria</taxon>
        <taxon>Pseudomonadati</taxon>
        <taxon>Pseudomonadota</taxon>
        <taxon>Alphaproteobacteria</taxon>
        <taxon>Hyphomicrobiales</taxon>
        <taxon>Rhizobiaceae</taxon>
        <taxon>Rhizobium/Agrobacterium group</taxon>
        <taxon>Pseudorhizobium</taxon>
    </lineage>
</organism>
<dbReference type="EMBL" id="JACHEJ010000018">
    <property type="protein sequence ID" value="MBB6182081.1"/>
    <property type="molecule type" value="Genomic_DNA"/>
</dbReference>
<comment type="caution">
    <text evidence="2">The sequence shown here is derived from an EMBL/GenBank/DDBJ whole genome shotgun (WGS) entry which is preliminary data.</text>
</comment>
<dbReference type="InterPro" id="IPR015797">
    <property type="entry name" value="NUDIX_hydrolase-like_dom_sf"/>
</dbReference>
<protein>
    <submittedName>
        <fullName evidence="2">ADP-ribose pyrophosphatase YjhB (NUDIX family)</fullName>
    </submittedName>
</protein>
<evidence type="ECO:0000313" key="3">
    <source>
        <dbReference type="Proteomes" id="UP000535501"/>
    </source>
</evidence>
<reference evidence="2 3" key="1">
    <citation type="submission" date="2020-08" db="EMBL/GenBank/DDBJ databases">
        <title>Genomic Encyclopedia of Type Strains, Phase IV (KMG-IV): sequencing the most valuable type-strain genomes for metagenomic binning, comparative biology and taxonomic classification.</title>
        <authorList>
            <person name="Goeker M."/>
        </authorList>
    </citation>
    <scope>NUCLEOTIDE SEQUENCE [LARGE SCALE GENOMIC DNA]</scope>
    <source>
        <strain evidence="2 3">DSM 102134</strain>
    </source>
</reference>
<dbReference type="SUPFAM" id="SSF55811">
    <property type="entry name" value="Nudix"/>
    <property type="match status" value="1"/>
</dbReference>
<dbReference type="Proteomes" id="UP000535501">
    <property type="component" value="Unassembled WGS sequence"/>
</dbReference>
<gene>
    <name evidence="2" type="ORF">HNQ75_004070</name>
</gene>
<dbReference type="PROSITE" id="PS51462">
    <property type="entry name" value="NUDIX"/>
    <property type="match status" value="1"/>
</dbReference>
<dbReference type="GO" id="GO:0003824">
    <property type="term" value="F:catalytic activity"/>
    <property type="evidence" value="ECO:0007669"/>
    <property type="project" value="UniProtKB-ARBA"/>
</dbReference>
<dbReference type="Gene3D" id="3.90.79.10">
    <property type="entry name" value="Nucleoside Triphosphate Pyrophosphohydrolase"/>
    <property type="match status" value="1"/>
</dbReference>
<feature type="domain" description="Nudix hydrolase" evidence="1">
    <location>
        <begin position="1"/>
        <end position="106"/>
    </location>
</feature>
<sequence>MKHTYTPGWHLPGGGVTNGMSVLETLEKELREEGNLRLASPPHLRQIFFNRDASAREHIVLYTVAVTQSGETGPSLEIAEGRFFPLHALPDDTDAATLRRIQEMRVGSFGTVW</sequence>
<dbReference type="AlphaFoldDB" id="A0A7W9Z3Y1"/>
<accession>A0A7W9Z3Y1</accession>